<dbReference type="EMBL" id="AFWF01000294">
    <property type="protein sequence ID" value="EGU31267.1"/>
    <property type="molecule type" value="Genomic_DNA"/>
</dbReference>
<evidence type="ECO:0000313" key="2">
    <source>
        <dbReference type="EMBL" id="EGU31267.1"/>
    </source>
</evidence>
<evidence type="ECO:0000313" key="3">
    <source>
        <dbReference type="Proteomes" id="UP000004605"/>
    </source>
</evidence>
<accession>F9S7H1</accession>
<gene>
    <name evidence="2" type="ORF">VII00023_22829</name>
</gene>
<dbReference type="PRINTS" id="PR00081">
    <property type="entry name" value="GDHRDH"/>
</dbReference>
<comment type="caution">
    <text evidence="2">The sequence shown here is derived from an EMBL/GenBank/DDBJ whole genome shotgun (WGS) entry which is preliminary data.</text>
</comment>
<dbReference type="Gene3D" id="3.40.50.720">
    <property type="entry name" value="NAD(P)-binding Rossmann-like Domain"/>
    <property type="match status" value="1"/>
</dbReference>
<sequence>MVKRMSYSLVTCANSGIAKAIINKFRSDGVGLTLMTRTKKDDHLELDFFSKESIEKSIEYLKINNISFDSLVLILPRIPPSANALPESDEWLMLFENYFVNPMFFLKELIKLELLKSDAKVVMISGVSSKQAMKNYALNNVIRSSWIAQMKTLALSFSSMSFNSVSLGGVLTESYINKMEIKAGEQGVSYDNIISQEVENVPMRKYATPEDVANVVVPLCGSFASHMTGQNIVVDGGFIKTYS</sequence>
<dbReference type="PANTHER" id="PTHR42879:SF6">
    <property type="entry name" value="NADPH-DEPENDENT REDUCTASE BACG"/>
    <property type="match status" value="1"/>
</dbReference>
<dbReference type="InterPro" id="IPR002347">
    <property type="entry name" value="SDR_fam"/>
</dbReference>
<reference evidence="2 3" key="1">
    <citation type="journal article" date="2012" name="Int. J. Syst. Evol. Microbiol.">
        <title>Vibrio caribbeanicus sp. nov., isolated from the marine sponge Scleritoderma cyanea.</title>
        <authorList>
            <person name="Hoffmann M."/>
            <person name="Monday S.R."/>
            <person name="Allard M.W."/>
            <person name="Strain E.A."/>
            <person name="Whittaker P."/>
            <person name="Naum M."/>
            <person name="McCarthy P.J."/>
            <person name="Lopez J.V."/>
            <person name="Fischer M."/>
            <person name="Brown E.W."/>
        </authorList>
    </citation>
    <scope>NUCLEOTIDE SEQUENCE [LARGE SCALE GENOMIC DNA]</scope>
    <source>
        <strain evidence="2 3">ATCC 700023</strain>
    </source>
</reference>
<dbReference type="AlphaFoldDB" id="F9S7H1"/>
<dbReference type="Proteomes" id="UP000004605">
    <property type="component" value="Unassembled WGS sequence"/>
</dbReference>
<comment type="similarity">
    <text evidence="1">Belongs to the short-chain dehydrogenases/reductases (SDR) family.</text>
</comment>
<proteinExistence type="inferred from homology"/>
<keyword evidence="3" id="KW-1185">Reference proteome</keyword>
<name>F9S7H1_9VIBR</name>
<dbReference type="Pfam" id="PF13561">
    <property type="entry name" value="adh_short_C2"/>
    <property type="match status" value="1"/>
</dbReference>
<protein>
    <submittedName>
        <fullName evidence="2">Uncharacterized protein</fullName>
    </submittedName>
</protein>
<dbReference type="SUPFAM" id="SSF51735">
    <property type="entry name" value="NAD(P)-binding Rossmann-fold domains"/>
    <property type="match status" value="1"/>
</dbReference>
<dbReference type="InterPro" id="IPR050259">
    <property type="entry name" value="SDR"/>
</dbReference>
<organism evidence="2 3">
    <name type="scientific">Vibrio ichthyoenteri ATCC 700023</name>
    <dbReference type="NCBI Taxonomy" id="870968"/>
    <lineage>
        <taxon>Bacteria</taxon>
        <taxon>Pseudomonadati</taxon>
        <taxon>Pseudomonadota</taxon>
        <taxon>Gammaproteobacteria</taxon>
        <taxon>Vibrionales</taxon>
        <taxon>Vibrionaceae</taxon>
        <taxon>Vibrio</taxon>
    </lineage>
</organism>
<evidence type="ECO:0000256" key="1">
    <source>
        <dbReference type="ARBA" id="ARBA00006484"/>
    </source>
</evidence>
<dbReference type="InterPro" id="IPR036291">
    <property type="entry name" value="NAD(P)-bd_dom_sf"/>
</dbReference>
<dbReference type="PANTHER" id="PTHR42879">
    <property type="entry name" value="3-OXOACYL-(ACYL-CARRIER-PROTEIN) REDUCTASE"/>
    <property type="match status" value="1"/>
</dbReference>